<name>A0A9W6NTT5_9ACTN</name>
<keyword evidence="2" id="KW-1185">Reference proteome</keyword>
<comment type="caution">
    <text evidence="1">The sequence shown here is derived from an EMBL/GenBank/DDBJ whole genome shotgun (WGS) entry which is preliminary data.</text>
</comment>
<gene>
    <name evidence="1" type="ORF">GCM10017581_103290</name>
</gene>
<reference evidence="1" key="1">
    <citation type="journal article" date="2014" name="Int. J. Syst. Evol. Microbiol.">
        <title>Complete genome sequence of Corynebacterium casei LMG S-19264T (=DSM 44701T), isolated from a smear-ripened cheese.</title>
        <authorList>
            <consortium name="US DOE Joint Genome Institute (JGI-PGF)"/>
            <person name="Walter F."/>
            <person name="Albersmeier A."/>
            <person name="Kalinowski J."/>
            <person name="Ruckert C."/>
        </authorList>
    </citation>
    <scope>NUCLEOTIDE SEQUENCE</scope>
    <source>
        <strain evidence="1">VKM Ac-1321</strain>
    </source>
</reference>
<dbReference type="AlphaFoldDB" id="A0A9W6NTT5"/>
<accession>A0A9W6NTT5</accession>
<reference evidence="1" key="2">
    <citation type="submission" date="2023-01" db="EMBL/GenBank/DDBJ databases">
        <authorList>
            <person name="Sun Q."/>
            <person name="Evtushenko L."/>
        </authorList>
    </citation>
    <scope>NUCLEOTIDE SEQUENCE</scope>
    <source>
        <strain evidence="1">VKM Ac-1321</strain>
    </source>
</reference>
<proteinExistence type="predicted"/>
<dbReference type="EMBL" id="BSFP01000159">
    <property type="protein sequence ID" value="GLL08562.1"/>
    <property type="molecule type" value="Genomic_DNA"/>
</dbReference>
<organism evidence="1 2">
    <name type="scientific">Dactylosporangium matsuzakiense</name>
    <dbReference type="NCBI Taxonomy" id="53360"/>
    <lineage>
        <taxon>Bacteria</taxon>
        <taxon>Bacillati</taxon>
        <taxon>Actinomycetota</taxon>
        <taxon>Actinomycetes</taxon>
        <taxon>Micromonosporales</taxon>
        <taxon>Micromonosporaceae</taxon>
        <taxon>Dactylosporangium</taxon>
    </lineage>
</organism>
<protein>
    <submittedName>
        <fullName evidence="1">Uncharacterized protein</fullName>
    </submittedName>
</protein>
<evidence type="ECO:0000313" key="1">
    <source>
        <dbReference type="EMBL" id="GLL08562.1"/>
    </source>
</evidence>
<evidence type="ECO:0000313" key="2">
    <source>
        <dbReference type="Proteomes" id="UP001143480"/>
    </source>
</evidence>
<sequence>MTYEMLQRHAEDMRRVAVAVAMGGRPEGDRALVEREFADLPDAFGPLLDLPDPARYQGKIDRIDSVLSGLSTGGDGHRANPQLRDLTGALRNWTGPAAERFRDGFLEPWPAYIRNQYTVGLVLRQALEAQREIWVRARQDADQIGEQGLGAMRASGDCTRTEWTITFTVLASVAAVAAVPLTGGLALAAGGVAGLAQIAAATGPQDAPQTTFSADDPVEVAERVREAVTRLRAGIHERWEATAQALRTTGQTVRNRPELFGWQ</sequence>
<dbReference type="RefSeq" id="WP_261960306.1">
    <property type="nucleotide sequence ID" value="NZ_BAAAXA010000001.1"/>
</dbReference>
<dbReference type="Proteomes" id="UP001143480">
    <property type="component" value="Unassembled WGS sequence"/>
</dbReference>